<proteinExistence type="predicted"/>
<sequence length="98" mass="10865">MKNSNHTKAESINAIQPTALTDVLDLADIQRFQDLFADVHGVASLITDPKGQPITQPSNFTSLCADIIRKTEKAAPTVFNLMQFWGVITRKEQLLNLV</sequence>
<comment type="caution">
    <text evidence="2">The sequence shown here is derived from an EMBL/GenBank/DDBJ whole genome shotgun (WGS) entry which is preliminary data.</text>
</comment>
<dbReference type="GO" id="GO:0016301">
    <property type="term" value="F:kinase activity"/>
    <property type="evidence" value="ECO:0007669"/>
    <property type="project" value="UniProtKB-KW"/>
</dbReference>
<reference evidence="2 3" key="1">
    <citation type="journal article" date="2015" name="Microbes Environ.">
        <title>Distribution and evolution of nitrogen fixation genes in the phylum bacteroidetes.</title>
        <authorList>
            <person name="Inoue J."/>
            <person name="Oshima K."/>
            <person name="Suda W."/>
            <person name="Sakamoto M."/>
            <person name="Iino T."/>
            <person name="Noda S."/>
            <person name="Hongoh Y."/>
            <person name="Hattori M."/>
            <person name="Ohkuma M."/>
        </authorList>
    </citation>
    <scope>NUCLEOTIDE SEQUENCE [LARGE SCALE GENOMIC DNA]</scope>
    <source>
        <strain evidence="2">JCM 15548</strain>
    </source>
</reference>
<evidence type="ECO:0000313" key="3">
    <source>
        <dbReference type="Proteomes" id="UP000032900"/>
    </source>
</evidence>
<dbReference type="Proteomes" id="UP000032900">
    <property type="component" value="Unassembled WGS sequence"/>
</dbReference>
<gene>
    <name evidence="2" type="ORF">JCM15548_14281</name>
</gene>
<keyword evidence="2" id="KW-0418">Kinase</keyword>
<dbReference type="InterPro" id="IPR018771">
    <property type="entry name" value="PocR_dom"/>
</dbReference>
<organism evidence="2 3">
    <name type="scientific">Geofilum rubicundum JCM 15548</name>
    <dbReference type="NCBI Taxonomy" id="1236989"/>
    <lineage>
        <taxon>Bacteria</taxon>
        <taxon>Pseudomonadati</taxon>
        <taxon>Bacteroidota</taxon>
        <taxon>Bacteroidia</taxon>
        <taxon>Marinilabiliales</taxon>
        <taxon>Marinilabiliaceae</taxon>
        <taxon>Geofilum</taxon>
    </lineage>
</organism>
<keyword evidence="2" id="KW-0808">Transferase</keyword>
<feature type="domain" description="PocR" evidence="1">
    <location>
        <begin position="22"/>
        <end position="74"/>
    </location>
</feature>
<evidence type="ECO:0000259" key="1">
    <source>
        <dbReference type="Pfam" id="PF10114"/>
    </source>
</evidence>
<protein>
    <submittedName>
        <fullName evidence="2">PAS/PAC sensor hybrid histidine kinase</fullName>
    </submittedName>
</protein>
<dbReference type="Pfam" id="PF10114">
    <property type="entry name" value="PocR"/>
    <property type="match status" value="1"/>
</dbReference>
<dbReference type="EMBL" id="BAZW01000067">
    <property type="protein sequence ID" value="GAO31876.1"/>
    <property type="molecule type" value="Genomic_DNA"/>
</dbReference>
<name>A0A0E9M394_9BACT</name>
<dbReference type="STRING" id="1236989.JCM15548_14281"/>
<keyword evidence="3" id="KW-1185">Reference proteome</keyword>
<dbReference type="AlphaFoldDB" id="A0A0E9M394"/>
<evidence type="ECO:0000313" key="2">
    <source>
        <dbReference type="EMBL" id="GAO31876.1"/>
    </source>
</evidence>
<accession>A0A0E9M394</accession>